<reference evidence="1" key="1">
    <citation type="journal article" date="2020" name="Stud. Mycol.">
        <title>101 Dothideomycetes genomes: a test case for predicting lifestyles and emergence of pathogens.</title>
        <authorList>
            <person name="Haridas S."/>
            <person name="Albert R."/>
            <person name="Binder M."/>
            <person name="Bloem J."/>
            <person name="Labutti K."/>
            <person name="Salamov A."/>
            <person name="Andreopoulos B."/>
            <person name="Baker S."/>
            <person name="Barry K."/>
            <person name="Bills G."/>
            <person name="Bluhm B."/>
            <person name="Cannon C."/>
            <person name="Castanera R."/>
            <person name="Culley D."/>
            <person name="Daum C."/>
            <person name="Ezra D."/>
            <person name="Gonzalez J."/>
            <person name="Henrissat B."/>
            <person name="Kuo A."/>
            <person name="Liang C."/>
            <person name="Lipzen A."/>
            <person name="Lutzoni F."/>
            <person name="Magnuson J."/>
            <person name="Mondo S."/>
            <person name="Nolan M."/>
            <person name="Ohm R."/>
            <person name="Pangilinan J."/>
            <person name="Park H.-J."/>
            <person name="Ramirez L."/>
            <person name="Alfaro M."/>
            <person name="Sun H."/>
            <person name="Tritt A."/>
            <person name="Yoshinaga Y."/>
            <person name="Zwiers L.-H."/>
            <person name="Turgeon B."/>
            <person name="Goodwin S."/>
            <person name="Spatafora J."/>
            <person name="Crous P."/>
            <person name="Grigoriev I."/>
        </authorList>
    </citation>
    <scope>NUCLEOTIDE SEQUENCE</scope>
    <source>
        <strain evidence="1">CBS 121167</strain>
    </source>
</reference>
<dbReference type="EMBL" id="ML995538">
    <property type="protein sequence ID" value="KAF2136025.1"/>
    <property type="molecule type" value="Genomic_DNA"/>
</dbReference>
<dbReference type="GeneID" id="54298927"/>
<proteinExistence type="predicted"/>
<evidence type="ECO:0000313" key="1">
    <source>
        <dbReference type="EMBL" id="KAF2136025.1"/>
    </source>
</evidence>
<keyword evidence="2" id="KW-1185">Reference proteome</keyword>
<accession>A0A6A6AYI0</accession>
<dbReference type="OrthoDB" id="414540at2759"/>
<dbReference type="RefSeq" id="XP_033391743.1">
    <property type="nucleotide sequence ID" value="XM_033541431.1"/>
</dbReference>
<name>A0A6A6AYI0_9PEZI</name>
<organism evidence="1 2">
    <name type="scientific">Aplosporella prunicola CBS 121167</name>
    <dbReference type="NCBI Taxonomy" id="1176127"/>
    <lineage>
        <taxon>Eukaryota</taxon>
        <taxon>Fungi</taxon>
        <taxon>Dikarya</taxon>
        <taxon>Ascomycota</taxon>
        <taxon>Pezizomycotina</taxon>
        <taxon>Dothideomycetes</taxon>
        <taxon>Dothideomycetes incertae sedis</taxon>
        <taxon>Botryosphaeriales</taxon>
        <taxon>Aplosporellaceae</taxon>
        <taxon>Aplosporella</taxon>
    </lineage>
</organism>
<protein>
    <recommendedName>
        <fullName evidence="3">SnoaL-like domain-containing protein</fullName>
    </recommendedName>
</protein>
<dbReference type="AlphaFoldDB" id="A0A6A6AYI0"/>
<evidence type="ECO:0000313" key="2">
    <source>
        <dbReference type="Proteomes" id="UP000799438"/>
    </source>
</evidence>
<gene>
    <name evidence="1" type="ORF">K452DRAFT_292746</name>
</gene>
<sequence length="172" mass="18935">MAPSILYTKLHTLAQAHATPRSLDHILSIRAPNAVHAWGHNYLVSRNARLQERMDNAAFKAHLLSTGKYISASRSVVHSITVDEHARSATVHMSYFLSPKGSEETVENDLVWLLRFTDEEEVPGGVDGVLIKESVEFVDAAASARLGGWIREVHGELSEDVRGGITLKEGKL</sequence>
<dbReference type="Proteomes" id="UP000799438">
    <property type="component" value="Unassembled WGS sequence"/>
</dbReference>
<evidence type="ECO:0008006" key="3">
    <source>
        <dbReference type="Google" id="ProtNLM"/>
    </source>
</evidence>